<accession>A0A098AVP7</accession>
<keyword evidence="1" id="KW-0472">Membrane</keyword>
<dbReference type="EMBL" id="LK996017">
    <property type="protein sequence ID" value="CDX00177.1"/>
    <property type="molecule type" value="Genomic_DNA"/>
</dbReference>
<evidence type="ECO:0000256" key="1">
    <source>
        <dbReference type="SAM" id="Phobius"/>
    </source>
</evidence>
<keyword evidence="1" id="KW-0812">Transmembrane</keyword>
<feature type="transmembrane region" description="Helical" evidence="1">
    <location>
        <begin position="89"/>
        <end position="108"/>
    </location>
</feature>
<feature type="transmembrane region" description="Helical" evidence="1">
    <location>
        <begin position="27"/>
        <end position="47"/>
    </location>
</feature>
<name>A0A098AVP7_DESHA</name>
<evidence type="ECO:0000313" key="3">
    <source>
        <dbReference type="EMBL" id="KTE93358.1"/>
    </source>
</evidence>
<dbReference type="Pfam" id="PF09578">
    <property type="entry name" value="Spore_YabQ"/>
    <property type="match status" value="1"/>
</dbReference>
<dbReference type="InterPro" id="IPR019074">
    <property type="entry name" value="YabQ"/>
</dbReference>
<dbReference type="RefSeq" id="WP_005809719.1">
    <property type="nucleotide sequence ID" value="NZ_CABKQQ010000022.1"/>
</dbReference>
<reference evidence="2" key="1">
    <citation type="submission" date="2014-07" db="EMBL/GenBank/DDBJ databases">
        <authorList>
            <person name="Hornung V.Bastian."/>
        </authorList>
    </citation>
    <scope>NUCLEOTIDE SEQUENCE</scope>
    <source>
        <strain evidence="2">PCE-S</strain>
    </source>
</reference>
<dbReference type="AlphaFoldDB" id="A0A098AVP7"/>
<sequence length="162" mass="18920">MIWVVAAGAAVGFVFDFYRSLRKWLGWGKVMTVVGDLIFSAAALFLLFKFFLKANHLDLRFYIVWGSVLGLFLYTRILSRITLWLFFKCYRFIEACLGLILLVLKFPFKVLAVLMRPPYAALRWFSLLVFRIAEAFLGKPLTKTRKTMISFWERLFPPRTNG</sequence>
<evidence type="ECO:0000313" key="2">
    <source>
        <dbReference type="EMBL" id="CDX00177.1"/>
    </source>
</evidence>
<gene>
    <name evidence="3" type="ORF">AT727_15210</name>
    <name evidence="2" type="ORF">DPCES_0290</name>
</gene>
<dbReference type="OrthoDB" id="1796604at2"/>
<dbReference type="EMBL" id="LOCK01000002">
    <property type="protein sequence ID" value="KTE93358.1"/>
    <property type="molecule type" value="Genomic_DNA"/>
</dbReference>
<feature type="transmembrane region" description="Helical" evidence="1">
    <location>
        <begin position="59"/>
        <end position="77"/>
    </location>
</feature>
<proteinExistence type="predicted"/>
<keyword evidence="1" id="KW-1133">Transmembrane helix</keyword>
<evidence type="ECO:0000313" key="4">
    <source>
        <dbReference type="Proteomes" id="UP000054623"/>
    </source>
</evidence>
<organism evidence="2">
    <name type="scientific">Desulfitobacterium hafniense</name>
    <name type="common">Desulfitobacterium frappieri</name>
    <dbReference type="NCBI Taxonomy" id="49338"/>
    <lineage>
        <taxon>Bacteria</taxon>
        <taxon>Bacillati</taxon>
        <taxon>Bacillota</taxon>
        <taxon>Clostridia</taxon>
        <taxon>Eubacteriales</taxon>
        <taxon>Desulfitobacteriaceae</taxon>
        <taxon>Desulfitobacterium</taxon>
    </lineage>
</organism>
<reference evidence="3 4" key="2">
    <citation type="submission" date="2015-12" db="EMBL/GenBank/DDBJ databases">
        <title>Draft Genome Sequence of Desulfitobacterium hafniense Strain DH, a Sulfate-reducing Bacterium Isolated from Paddy Soils.</title>
        <authorList>
            <person name="Bao P."/>
            <person name="Zhang X."/>
            <person name="Li G."/>
        </authorList>
    </citation>
    <scope>NUCLEOTIDE SEQUENCE [LARGE SCALE GENOMIC DNA]</scope>
    <source>
        <strain evidence="3 4">DH</strain>
    </source>
</reference>
<protein>
    <submittedName>
        <fullName evidence="3">Spore cortex biosynthesis protein YabQ</fullName>
    </submittedName>
    <submittedName>
        <fullName evidence="2">Spore cortex protein YabQ (Spore YabQ)</fullName>
    </submittedName>
</protein>
<dbReference type="NCBIfam" id="TIGR02893">
    <property type="entry name" value="spore_yabQ"/>
    <property type="match status" value="1"/>
</dbReference>
<dbReference type="PATRIC" id="fig|49338.4.peg.310"/>
<dbReference type="Proteomes" id="UP000054623">
    <property type="component" value="Unassembled WGS sequence"/>
</dbReference>